<organism evidence="3">
    <name type="scientific">viral metagenome</name>
    <dbReference type="NCBI Taxonomy" id="1070528"/>
    <lineage>
        <taxon>unclassified sequences</taxon>
        <taxon>metagenomes</taxon>
        <taxon>organismal metagenomes</taxon>
    </lineage>
</organism>
<dbReference type="EMBL" id="MT142806">
    <property type="protein sequence ID" value="QJA88832.1"/>
    <property type="molecule type" value="Genomic_DNA"/>
</dbReference>
<evidence type="ECO:0000256" key="1">
    <source>
        <dbReference type="SAM" id="MobiDB-lite"/>
    </source>
</evidence>
<accession>A0A6M3L4U8</accession>
<feature type="region of interest" description="Disordered" evidence="1">
    <location>
        <begin position="1"/>
        <end position="47"/>
    </location>
</feature>
<evidence type="ECO:0000313" key="2">
    <source>
        <dbReference type="EMBL" id="QJA78446.1"/>
    </source>
</evidence>
<evidence type="ECO:0000313" key="3">
    <source>
        <dbReference type="EMBL" id="QJA88832.1"/>
    </source>
</evidence>
<feature type="compositionally biased region" description="Low complexity" evidence="1">
    <location>
        <begin position="31"/>
        <end position="40"/>
    </location>
</feature>
<sequence length="79" mass="9089">MGTLAGIDKQAEERRAADAKRFAEHDERDSGNGWSSNGRRSSGEVRSVPVRRFGVCEMMTEEEYWEYMRAKEDGNDRTE</sequence>
<dbReference type="AlphaFoldDB" id="A0A6M3L4U8"/>
<name>A0A6M3L4U8_9ZZZZ</name>
<dbReference type="EMBL" id="MT142337">
    <property type="protein sequence ID" value="QJA78446.1"/>
    <property type="molecule type" value="Genomic_DNA"/>
</dbReference>
<feature type="compositionally biased region" description="Basic and acidic residues" evidence="1">
    <location>
        <begin position="9"/>
        <end position="30"/>
    </location>
</feature>
<protein>
    <submittedName>
        <fullName evidence="3">Uncharacterized protein</fullName>
    </submittedName>
</protein>
<reference evidence="3" key="1">
    <citation type="submission" date="2020-03" db="EMBL/GenBank/DDBJ databases">
        <title>The deep terrestrial virosphere.</title>
        <authorList>
            <person name="Holmfeldt K."/>
            <person name="Nilsson E."/>
            <person name="Simone D."/>
            <person name="Lopez-Fernandez M."/>
            <person name="Wu X."/>
            <person name="de Brujin I."/>
            <person name="Lundin D."/>
            <person name="Andersson A."/>
            <person name="Bertilsson S."/>
            <person name="Dopson M."/>
        </authorList>
    </citation>
    <scope>NUCLEOTIDE SEQUENCE</scope>
    <source>
        <strain evidence="2">MM415A01070</strain>
        <strain evidence="3">MM415B02680</strain>
    </source>
</reference>
<gene>
    <name evidence="2" type="ORF">MM415A01070_0013</name>
    <name evidence="3" type="ORF">MM415B02680_0011</name>
</gene>
<proteinExistence type="predicted"/>